<comment type="caution">
    <text evidence="1">The sequence shown here is derived from an EMBL/GenBank/DDBJ whole genome shotgun (WGS) entry which is preliminary data.</text>
</comment>
<evidence type="ECO:0000313" key="1">
    <source>
        <dbReference type="EMBL" id="MFC1414117.1"/>
    </source>
</evidence>
<dbReference type="InterPro" id="IPR011006">
    <property type="entry name" value="CheY-like_superfamily"/>
</dbReference>
<dbReference type="SUPFAM" id="SSF52172">
    <property type="entry name" value="CheY-like"/>
    <property type="match status" value="1"/>
</dbReference>
<dbReference type="InterPro" id="IPR036388">
    <property type="entry name" value="WH-like_DNA-bd_sf"/>
</dbReference>
<reference evidence="1 2" key="1">
    <citation type="submission" date="2024-09" db="EMBL/GenBank/DDBJ databases">
        <authorList>
            <person name="Lee S.D."/>
        </authorList>
    </citation>
    <scope>NUCLEOTIDE SEQUENCE [LARGE SCALE GENOMIC DNA]</scope>
    <source>
        <strain evidence="1 2">N1-1</strain>
    </source>
</reference>
<sequence>MVTQGGDAPDGRSTVRIGALIMMARSLITTMEGTLEQLQSELARFGQDGTPTDTRLDALREENEQLRGAIAARGVIEQAKGIVMAEARCDPEAAFCLLVDRSRSERRKVRDIAQDIVSAAALHEAEGSVARIYPKRGDVAQ</sequence>
<gene>
    <name evidence="1" type="ORF">ACEZDG_33130</name>
</gene>
<dbReference type="Gene3D" id="1.10.10.10">
    <property type="entry name" value="Winged helix-like DNA-binding domain superfamily/Winged helix DNA-binding domain"/>
    <property type="match status" value="1"/>
</dbReference>
<dbReference type="Pfam" id="PF03861">
    <property type="entry name" value="ANTAR"/>
    <property type="match status" value="1"/>
</dbReference>
<keyword evidence="2" id="KW-1185">Reference proteome</keyword>
<dbReference type="InterPro" id="IPR005561">
    <property type="entry name" value="ANTAR"/>
</dbReference>
<dbReference type="SMART" id="SM01012">
    <property type="entry name" value="ANTAR"/>
    <property type="match status" value="1"/>
</dbReference>
<proteinExistence type="predicted"/>
<dbReference type="Proteomes" id="UP001592582">
    <property type="component" value="Unassembled WGS sequence"/>
</dbReference>
<name>A0ABV6VK39_9ACTN</name>
<organism evidence="1 2">
    <name type="scientific">Streptacidiphilus alkalitolerans</name>
    <dbReference type="NCBI Taxonomy" id="3342712"/>
    <lineage>
        <taxon>Bacteria</taxon>
        <taxon>Bacillati</taxon>
        <taxon>Actinomycetota</taxon>
        <taxon>Actinomycetes</taxon>
        <taxon>Kitasatosporales</taxon>
        <taxon>Streptomycetaceae</taxon>
        <taxon>Streptacidiphilus</taxon>
    </lineage>
</organism>
<accession>A0ABV6VK39</accession>
<dbReference type="PROSITE" id="PS50921">
    <property type="entry name" value="ANTAR"/>
    <property type="match status" value="1"/>
</dbReference>
<dbReference type="EMBL" id="JBHEZX010000021">
    <property type="protein sequence ID" value="MFC1414117.1"/>
    <property type="molecule type" value="Genomic_DNA"/>
</dbReference>
<protein>
    <submittedName>
        <fullName evidence="1">ANTAR domain-containing response regulator</fullName>
    </submittedName>
</protein>
<evidence type="ECO:0000313" key="2">
    <source>
        <dbReference type="Proteomes" id="UP001592582"/>
    </source>
</evidence>